<comment type="caution">
    <text evidence="3">The sequence shown here is derived from an EMBL/GenBank/DDBJ whole genome shotgun (WGS) entry which is preliminary data.</text>
</comment>
<sequence>MTRPPSPPYPPGGRAPQRVAVAEPAESYPDPPRSWRRAGLLFAAWAAAWTAVLILGLGWQVVAAPSGTGNPVEDDPVNPRDVTRKFFAAIFTEQDLSLAARLQCPDPPGLDPQEIWSAWQTDIGDYGGQVGFDNDNAAADWTTSFVVQVTVTDGGVTQGRAWVVETVGDGGDALVCDVTALTP</sequence>
<keyword evidence="2" id="KW-0812">Transmembrane</keyword>
<feature type="region of interest" description="Disordered" evidence="1">
    <location>
        <begin position="1"/>
        <end position="31"/>
    </location>
</feature>
<protein>
    <submittedName>
        <fullName evidence="3">Uncharacterized protein</fullName>
    </submittedName>
</protein>
<evidence type="ECO:0000256" key="2">
    <source>
        <dbReference type="SAM" id="Phobius"/>
    </source>
</evidence>
<reference evidence="3 4" key="1">
    <citation type="journal article" date="2013" name="Stand. Genomic Sci.">
        <title>Genomic Encyclopedia of Type Strains, Phase I: The one thousand microbial genomes (KMG-I) project.</title>
        <authorList>
            <person name="Kyrpides N.C."/>
            <person name="Woyke T."/>
            <person name="Eisen J.A."/>
            <person name="Garrity G."/>
            <person name="Lilburn T.G."/>
            <person name="Beck B.J."/>
            <person name="Whitman W.B."/>
            <person name="Hugenholtz P."/>
            <person name="Klenk H.P."/>
        </authorList>
    </citation>
    <scope>NUCLEOTIDE SEQUENCE [LARGE SCALE GENOMIC DNA]</scope>
    <source>
        <strain evidence="3 4">DSM 45044</strain>
    </source>
</reference>
<feature type="compositionally biased region" description="Pro residues" evidence="1">
    <location>
        <begin position="1"/>
        <end position="13"/>
    </location>
</feature>
<proteinExistence type="predicted"/>
<keyword evidence="2" id="KW-0472">Membrane</keyword>
<feature type="transmembrane region" description="Helical" evidence="2">
    <location>
        <begin position="40"/>
        <end position="62"/>
    </location>
</feature>
<name>A0A562V1L7_9ACTN</name>
<evidence type="ECO:0000313" key="3">
    <source>
        <dbReference type="EMBL" id="TWJ11702.1"/>
    </source>
</evidence>
<keyword evidence="4" id="KW-1185">Reference proteome</keyword>
<gene>
    <name evidence="3" type="ORF">LX16_2429</name>
</gene>
<dbReference type="RefSeq" id="WP_147138212.1">
    <property type="nucleotide sequence ID" value="NZ_BAABIJ010000002.1"/>
</dbReference>
<dbReference type="EMBL" id="VLLL01000006">
    <property type="protein sequence ID" value="TWJ11702.1"/>
    <property type="molecule type" value="Genomic_DNA"/>
</dbReference>
<evidence type="ECO:0000256" key="1">
    <source>
        <dbReference type="SAM" id="MobiDB-lite"/>
    </source>
</evidence>
<dbReference type="AlphaFoldDB" id="A0A562V1L7"/>
<evidence type="ECO:0000313" key="4">
    <source>
        <dbReference type="Proteomes" id="UP000321617"/>
    </source>
</evidence>
<organism evidence="3 4">
    <name type="scientific">Stackebrandtia albiflava</name>
    <dbReference type="NCBI Taxonomy" id="406432"/>
    <lineage>
        <taxon>Bacteria</taxon>
        <taxon>Bacillati</taxon>
        <taxon>Actinomycetota</taxon>
        <taxon>Actinomycetes</taxon>
        <taxon>Glycomycetales</taxon>
        <taxon>Glycomycetaceae</taxon>
        <taxon>Stackebrandtia</taxon>
    </lineage>
</organism>
<accession>A0A562V1L7</accession>
<dbReference type="Proteomes" id="UP000321617">
    <property type="component" value="Unassembled WGS sequence"/>
</dbReference>
<keyword evidence="2" id="KW-1133">Transmembrane helix</keyword>